<keyword evidence="2" id="KW-0647">Proteasome</keyword>
<dbReference type="Proteomes" id="UP000763484">
    <property type="component" value="Unassembled WGS sequence"/>
</dbReference>
<dbReference type="InterPro" id="IPR019151">
    <property type="entry name" value="Proteasome_assmbl_chaperone_2"/>
</dbReference>
<dbReference type="Gene3D" id="3.40.50.10900">
    <property type="entry name" value="PAC-like subunit"/>
    <property type="match status" value="1"/>
</dbReference>
<dbReference type="SUPFAM" id="SSF159659">
    <property type="entry name" value="Cgl1923-like"/>
    <property type="match status" value="1"/>
</dbReference>
<keyword evidence="1" id="KW-0472">Membrane</keyword>
<gene>
    <name evidence="2" type="ORF">IHE50_00830</name>
</gene>
<comment type="caution">
    <text evidence="2">The sequence shown here is derived from an EMBL/GenBank/DDBJ whole genome shotgun (WGS) entry which is preliminary data.</text>
</comment>
<dbReference type="InterPro" id="IPR038389">
    <property type="entry name" value="PSMG2_sf"/>
</dbReference>
<sequence>MESKIVLNSQITPGHYIVTAFPTAGLVSLLAVNYLIQKKILKKIGHIQVSGLTQIAIIEDKHLDYPVRLFEGGDSIFITSQVPVPVTIIEELTKDVFELYGKVKARGIIAIDAIEASEEKDKGETYFIAEGFNKEIKDAKELEDGAMIGINASIALAAKENKTPFLGLMAETHMSIPDGLAASSLINALESIIGLRVDTADLVNEYKRVVSKLNSLINKTNQTNSSKEETYG</sequence>
<evidence type="ECO:0000256" key="1">
    <source>
        <dbReference type="SAM" id="Phobius"/>
    </source>
</evidence>
<evidence type="ECO:0000313" key="2">
    <source>
        <dbReference type="EMBL" id="MBE5727946.1"/>
    </source>
</evidence>
<accession>A0A8T3UTT9</accession>
<organism evidence="2 3">
    <name type="scientific">Candidatus Acidifodinimicrobium mancum</name>
    <dbReference type="NCBI Taxonomy" id="2898728"/>
    <lineage>
        <taxon>Archaea</taxon>
        <taxon>Candidatus Parvarchaeota</taxon>
        <taxon>Candidatus Acidifodinimicrobiaceae</taxon>
        <taxon>Candidatus Acidifodinimicrobium</taxon>
    </lineage>
</organism>
<dbReference type="PANTHER" id="PTHR35610">
    <property type="entry name" value="3-ISOPROPYLMALATE DEHYDRATASE-RELATED"/>
    <property type="match status" value="1"/>
</dbReference>
<evidence type="ECO:0000313" key="3">
    <source>
        <dbReference type="Proteomes" id="UP000763484"/>
    </source>
</evidence>
<keyword evidence="1" id="KW-0812">Transmembrane</keyword>
<reference evidence="2 3" key="1">
    <citation type="submission" date="2020-09" db="EMBL/GenBank/DDBJ databases">
        <title>Genomic characterization of a novel Parvarchaeota family in acid mine drainage sediments.</title>
        <authorList>
            <person name="Luo Z.-H."/>
        </authorList>
    </citation>
    <scope>NUCLEOTIDE SEQUENCE [LARGE SCALE GENOMIC DNA]</scope>
    <source>
        <strain evidence="2">TL1-5_bins.178</strain>
    </source>
</reference>
<name>A0A8T3UTT9_9ARCH</name>
<feature type="transmembrane region" description="Helical" evidence="1">
    <location>
        <begin position="16"/>
        <end position="36"/>
    </location>
</feature>
<dbReference type="AlphaFoldDB" id="A0A8T3UTT9"/>
<keyword evidence="1" id="KW-1133">Transmembrane helix</keyword>
<dbReference type="Pfam" id="PF09754">
    <property type="entry name" value="PAC2"/>
    <property type="match status" value="1"/>
</dbReference>
<dbReference type="GO" id="GO:0000502">
    <property type="term" value="C:proteasome complex"/>
    <property type="evidence" value="ECO:0007669"/>
    <property type="project" value="UniProtKB-KW"/>
</dbReference>
<protein>
    <submittedName>
        <fullName evidence="2">Proteasome assembly chaperone family protein</fullName>
    </submittedName>
</protein>
<dbReference type="EMBL" id="JADFAQ010000014">
    <property type="protein sequence ID" value="MBE5727946.1"/>
    <property type="molecule type" value="Genomic_DNA"/>
</dbReference>
<dbReference type="PANTHER" id="PTHR35610:SF3">
    <property type="entry name" value="PROTEASOME ASSEMBLY CHAPERONE FAMILY PROTEIN"/>
    <property type="match status" value="1"/>
</dbReference>
<proteinExistence type="predicted"/>